<accession>A0A9K3CQK9</accession>
<evidence type="ECO:0000256" key="1">
    <source>
        <dbReference type="SAM" id="MobiDB-lite"/>
    </source>
</evidence>
<dbReference type="Proteomes" id="UP000265618">
    <property type="component" value="Unassembled WGS sequence"/>
</dbReference>
<gene>
    <name evidence="2" type="ORF">KIPB_001458</name>
</gene>
<evidence type="ECO:0000313" key="2">
    <source>
        <dbReference type="EMBL" id="GIQ80630.1"/>
    </source>
</evidence>
<proteinExistence type="predicted"/>
<evidence type="ECO:0000313" key="3">
    <source>
        <dbReference type="Proteomes" id="UP000265618"/>
    </source>
</evidence>
<dbReference type="EMBL" id="BDIP01000208">
    <property type="protein sequence ID" value="GIQ80630.1"/>
    <property type="molecule type" value="Genomic_DNA"/>
</dbReference>
<feature type="region of interest" description="Disordered" evidence="1">
    <location>
        <begin position="144"/>
        <end position="206"/>
    </location>
</feature>
<name>A0A9K3CQK9_9EUKA</name>
<comment type="caution">
    <text evidence="2">The sequence shown here is derived from an EMBL/GenBank/DDBJ whole genome shotgun (WGS) entry which is preliminary data.</text>
</comment>
<feature type="compositionally biased region" description="Acidic residues" evidence="1">
    <location>
        <begin position="145"/>
        <end position="155"/>
    </location>
</feature>
<sequence length="3514" mass="348974">MAQLGMMSPPPSQEVSLVHGSSNDTASMTYTPSVVEVLREIRAVGGLKEALQRATIGQFMTYGDNVFIKPPSREVKAFKTLLNGTLQLSYKTKNHESTPHEGIVGQEIKDILGYSGRYLRGGLRSEMKMQLSMLPAFRAYVRDMDGEEEEEEETEDIRQVQPVAAPGTLPLPSTEASVEAEESEDEWKGDGESESEAETAGPVPMAPVTTHCEIYSRLASKFLSEKMTEIKGALNRRVTSVKLTRAKFEYKDLESGLSCDADVTLTGASFHIAAELGLGNCAITLVSTSAGIDIAENVSITGSLTVDAETFTLSTNKSLTTPTLTLTDNGVSDTSDSVILYGTVTGDMDITAKAGKYVRIAASTDGLISGSLTVDTTGSSAYVAGGSPLLVDGSLSVTGSDIYIEQDTKADGITLSASTSCTVTATLDAYSTDDEYVSILASDNDVTLTLGSVGSAATITGSIVTLEGRYLSLVNGSLTATSGVDIDTPGLVVNIRTEDSLLTRDSTLSISDDFTVTSPYTSVSGDSAELAYTGELGGTLPSLAFQTKSLLLWDALYVSETVAPQPLAQPAALSTQLFSSLTWTDPSSTESISMTTPVIDVDSDGLLSIIGGSVAVSLSSWSLSTYSVTVGSEGGVAVGSVSISGAFAANAASGSISLHATSLTLDSTFQPKCYSVTMSHRSSSLSLSLNGVYSGVTLLDVSVTGTDMQMLVTTSLQPSASGSTITLSAPSVTLSSGVYVTPDSVVIEGLTADPGLIVPSDSKIGGGPLATVSVSGSIVSMELDPNPTIQSVISCSTLTVTSDTTGVQIARPSGSAYTSSLYLLTATLTSASTLGLSVPIDATALTLNSAGDTSTGSLTVINDLVVTSTAGAVSISGAIASDTLSVTSATDVTLTGAVTVDHSITLEGTTSVTTSATLSETSIAASCVGVTIANSASVTVSAIDTNCGISVSGFDSLSLGGALSSASGVIGLTSAAGGAITQSASLSVSGVSVALSADTVTLPSASVSASKYTCTAGSSADIYDVEVTYVDSSSSLSVTGGAVSADTLTCTGCGVTVAGSGAVSLTSVTGIDVDVSSSGSASTVSVTRVTSTSTVLAGYDLEATRISAVGTITLSPTHSLTMSTYTEGDGLLATDLYINAAEAAGVSTSLLSSVSVSSDMTLYTSTLTSTGSITVTGDLTVYLESDLSLSADVTAGGTLTLEVVGDGVSTGAVSASVCTLSNSGTLSLSSLDCSGLSAHTVSTASLSVSSLSLSGDMTVTATGAVALGTVDAESHGLSVTGCLSCSIEDVSCATLSVSTDMSDPLVTTTVSVTSMSVSDAVTLSATSVSLHTADVTNGLVVTSSDLVTSPTSHVSAASVTVDGLAVDYDPADPEYNIDIKGVIATDSLSLTGTNLIWNWSKVDSLSVQALAVTCDILVVEGSRLNSMSSAGDLSLTVSDTVSVAPALAAGGALSLSGTCTSVTLESPLTSGGVLSITLAQSGGTATSLVTDALTSDTDITLTADGVTIGGDVVSADGDMSLSATGSILVNGDVTSYASDTADGHTIAVTAAQFECENLRGESAAVTMYVTDSVIVSGDIRAYTLVLADDILDGTLNTLSVSVTGDLYTSHQTDVTCEDISITGDVYTNGVTTLTVTGTAVVYGLVSTASDISLLGVSGEYSFHESVYASALTLALSALSVENGSLLVGAISGVVGTNSADTYAMSVHSISAWSISLSGFADLTVDTVTTNGGDVSVSLRSLDCEYGAYIFGNIDVSALGAVSGAYTSFGGSVSLTADSIDASIIKATTDITLSATGAVDVSGTLTGQSLLVTSDSLSLDGADVTISGGDPATQSVDVTCNTVTFGVTGSMSCDVPAVFTVGALTTAPLSVYSLSLLSLEVNPPALDGDPAHFSTASISLPVIEASGDVLVYGAGVTGDSVVSTGGSVSLYSVTEDISLDTVSASTDVTLTCVHPSTSALCGVDVSSVTSDTADISVTGGDVSLDSVSVSQALTVSGTDITMSDSLSFTDTDSGTETSVSLTATGGISLEPAKVTIPAYTTLTLSAVDSVVFNTLETQGTSALTVSGTAAISGGSISTIGGGVDIAGASLSLVDTLSVAGNTLVAVSGNMSVNSMSMGGVTNSVTADNVSLTTLTGSDETATSTFTATSDIDVLQGTVSGGVVLSAGGVVTLPSLDVGGDMVVSAASDLFSTDRVSVTGSVTLSVTDSVELSSLKAGGVSLSASPACVFSADTVVSTGDVTLSCASISTAVGVVASGDVSLTSLSAMSLGDVSTDGDLSLSCVENTTYCDITTGAVSAGGDMTIEGLGVDIESVSVDNVSTSVGVGITIHSHADMELGAVQAEGICTALAITAESETAPSDVSLSIDSLTTPSCPVTIDSTGSASVSGASSMGAMTVTAVGSLSLPASPYTTSCAGAVTLTADFLSGGTLSSTDAVTLSTCNGVSLGDMYTGSHLTVGSQATCTSSLSVSGDVSASTGDAIIVAEGVDIDGSLSVLDGSLTVTADTVTLGGDISVSGAVSLSTPVSVGVGGTLTGGASLTIGYADTPATKPTVTLNAVSAASGVTINSSTLSAKSVTSVTGALSATAFNSLNVDECSAASVTCVCKDTADTLCGVEVNSIGATGSGGVTLTGSSVTSGGLVSIYSGDLVISGSGAVQLYKVERSLCASGDSGDSITGQSIVIDNTVDSPCPLSLSSTLSVRVSSPLVTDNSVTISAGTLVSIPSITATALDVVCDTLRSLALSLSASLSLAVSTLLSVSSISVSGTGDVAISSNVLDVLSISAPGASVTLSSPTSIDLTEISVSSLTLSSDASTGSVGVSSIYSETDVVIGAHTVAVTSLYAGGDVYLNAASVSVSEIDADNLTVSDDNEDIDIASLVVGDTASIETASASLFNSVLEAGTALYLVSSGDINLRQASLSAPLVYVEAPQMYMEKALVDASGLVSTLCTPETTDTTCNGHGGCSSIALGGHSSSCDPSSMPGPSALSLSLPTSASAGSIDLYPGCPGWMPSTSDSSLTCMAGGVIYLTAGASAETESSIMDITEATLLANGSVCGVDGQGTGSGGSVSLDIPCLNNMWTGSSVYIEAEGGQCIGTACDYTGSGGLITVTQSGSTCSDIDADDYTELKNRCSVSSGSSSQGSDYLGSPGYVSIPTPDSGYEADTIKTINIKDVETASSTDTSSIVTLSDDIVLDALSTSCSTGYILTVPLYITAGASVYLVNSMQPDDCTDVSISFGSSAGVTISGDLYAQSPNDETLTSYLTSATLTASSSSITIESGGSVTSDCDMTFNASYINVNGSITCPAYLETKTVAETETSSSTAGTKGVGVSHVVKGAASDSMFDDTYAPKYSVTDLAIMSFVAVSSFSLTGTLSAGTIEVASGDITISANGLIDTSGQGGGPIYQFSGAGGGLLTEGGLSCTESTYQPLATLASFPFTGVGGGGFGTGEYGLGGGSVRLAASTVQLDGQVTANGDYGSCADGTLGYTCAGGGSGGSVFIETVSLTGSGEIEMIIPTWL</sequence>
<keyword evidence="3" id="KW-1185">Reference proteome</keyword>
<protein>
    <submittedName>
        <fullName evidence="2">Uncharacterized protein</fullName>
    </submittedName>
</protein>
<reference evidence="2 3" key="1">
    <citation type="journal article" date="2018" name="PLoS ONE">
        <title>The draft genome of Kipferlia bialata reveals reductive genome evolution in fornicate parasites.</title>
        <authorList>
            <person name="Tanifuji G."/>
            <person name="Takabayashi S."/>
            <person name="Kume K."/>
            <person name="Takagi M."/>
            <person name="Nakayama T."/>
            <person name="Kamikawa R."/>
            <person name="Inagaki Y."/>
            <person name="Hashimoto T."/>
        </authorList>
    </citation>
    <scope>NUCLEOTIDE SEQUENCE [LARGE SCALE GENOMIC DNA]</scope>
    <source>
        <strain evidence="2">NY0173</strain>
    </source>
</reference>
<organism evidence="2 3">
    <name type="scientific">Kipferlia bialata</name>
    <dbReference type="NCBI Taxonomy" id="797122"/>
    <lineage>
        <taxon>Eukaryota</taxon>
        <taxon>Metamonada</taxon>
        <taxon>Carpediemonas-like organisms</taxon>
        <taxon>Kipferlia</taxon>
    </lineage>
</organism>